<organism evidence="1">
    <name type="scientific">Arion vulgaris</name>
    <dbReference type="NCBI Taxonomy" id="1028688"/>
    <lineage>
        <taxon>Eukaryota</taxon>
        <taxon>Metazoa</taxon>
        <taxon>Spiralia</taxon>
        <taxon>Lophotrochozoa</taxon>
        <taxon>Mollusca</taxon>
        <taxon>Gastropoda</taxon>
        <taxon>Heterobranchia</taxon>
        <taxon>Euthyneura</taxon>
        <taxon>Panpulmonata</taxon>
        <taxon>Eupulmonata</taxon>
        <taxon>Stylommatophora</taxon>
        <taxon>Helicina</taxon>
        <taxon>Arionoidea</taxon>
        <taxon>Arionidae</taxon>
        <taxon>Arion</taxon>
    </lineage>
</organism>
<proteinExistence type="predicted"/>
<evidence type="ECO:0000313" key="1">
    <source>
        <dbReference type="EMBL" id="CEK96658.1"/>
    </source>
</evidence>
<sequence>MIQNCRLSWLCRNETKMSARENIIGQYSKVKNDAFKDALIVQTCQDNEIQTSAEQNRAARDKIMEKYNQMTTTSFRIA</sequence>
<protein>
    <submittedName>
        <fullName evidence="1">Uncharacterized protein</fullName>
    </submittedName>
</protein>
<dbReference type="EMBL" id="HACG01049793">
    <property type="protein sequence ID" value="CEK96658.1"/>
    <property type="molecule type" value="Transcribed_RNA"/>
</dbReference>
<accession>A0A0B7BUH7</accession>
<dbReference type="AlphaFoldDB" id="A0A0B7BUH7"/>
<gene>
    <name evidence="1" type="primary">ORF212928</name>
</gene>
<reference evidence="1" key="1">
    <citation type="submission" date="2014-12" db="EMBL/GenBank/DDBJ databases">
        <title>Insight into the proteome of Arion vulgaris.</title>
        <authorList>
            <person name="Aradska J."/>
            <person name="Bulat T."/>
            <person name="Smidak R."/>
            <person name="Sarate P."/>
            <person name="Gangsoo J."/>
            <person name="Sialana F."/>
            <person name="Bilban M."/>
            <person name="Lubec G."/>
        </authorList>
    </citation>
    <scope>NUCLEOTIDE SEQUENCE</scope>
    <source>
        <tissue evidence="1">Skin</tissue>
    </source>
</reference>
<name>A0A0B7BUH7_9EUPU</name>